<dbReference type="InterPro" id="IPR026619">
    <property type="entry name" value="CEP95"/>
</dbReference>
<keyword evidence="4" id="KW-1185">Reference proteome</keyword>
<feature type="domain" description="DUF5745" evidence="3">
    <location>
        <begin position="55"/>
        <end position="109"/>
    </location>
</feature>
<dbReference type="RefSeq" id="XP_065669211.1">
    <property type="nucleotide sequence ID" value="XM_065813139.1"/>
</dbReference>
<reference evidence="5 6" key="1">
    <citation type="submission" date="2025-05" db="UniProtKB">
        <authorList>
            <consortium name="RefSeq"/>
        </authorList>
    </citation>
    <scope>IDENTIFICATION</scope>
</reference>
<sequence length="893" mass="104069">MAISKSDDDLIGLANNIVDKLNLSPSILTINQCNHFFFVQVYESILGEKPPGLNSSPVSIEDQIHNVQVVIDSLATDVLDMDLSHIDVQGIVQQNKVQVKNLLEVFDGLLDCLLEELNYEDNFHEGAKDKGDDQTKINNSNQNDALKFPLSGQKELSTLTEEHEMLSDTVFQEDSEKSFPELKHEASNQNNFENYSWLRNGESTNELINDCTIGQHIKDKSSKSKENYDQKNSSSTHWSSILNKTSACESLSSEIKEIGMRPRKPLGVEKKQIQKEKNIQLHSHTHHHYHHKANDSSYSSSSTSIASLNPQETDEMSLDSLIQQNSSEDTFSSDHQLVFFKNFTNDKISKKVQTSLLNLVDSAVQTEFTSTYSDFQKNISYSDVDKNTRLKNLAEVHDRLKKLRDHFPQHSSHFTQHSEKNVLLTSNDNQSVEQKSNLKSKNQKKEHKVSFAFKGNYRHSSFSDSEIYCSTTPARLKKIKVKDPLTKKIEECLRKKDYNYFEKNTNSNDTSSDNVVEHDYKALFKDKENLKNFSNIYRDVGSKHQNRLKEKGFNKQHNFPIKCTNKRPNVVTNKRKKVDGGECSSLETTAVKQKKHMTQNKFAYQLNNKHSCRPVDKIKSRKRSASTSPVGQRKVFLPEDEILPIMEEEFPFLPLSPHAAKLMWRKQLLHLSSICKQNSTQKKTKTQISIEEAHRKQEALSKLLNKEIEHNKRLKEHTDMQQKELQMRKKLQERRQTSARARRYYDEFVAMNRARMLKRDFKEEKIFKDLFQEGLDLQKQQIREMKKYAEEMKEKKEIKQQNEIESLENYYRDQLSMLADTIAREKEELEIRQRAQTNVLLRMRTEMRKRMERELRTVQSQLTNNNDAIFFRKLDADSLRKRFQRSVYKSVSK</sequence>
<gene>
    <name evidence="5 6" type="primary">LOC100205086</name>
</gene>
<dbReference type="PANTHER" id="PTHR22545">
    <property type="entry name" value="CENTROSOMAL PROTEIN OF 95 KDA"/>
    <property type="match status" value="1"/>
</dbReference>
<dbReference type="RefSeq" id="XP_065669212.1">
    <property type="nucleotide sequence ID" value="XM_065813140.1"/>
</dbReference>
<evidence type="ECO:0000259" key="3">
    <source>
        <dbReference type="Pfam" id="PF19016"/>
    </source>
</evidence>
<accession>A0ABM4D4J2</accession>
<feature type="compositionally biased region" description="Low complexity" evidence="2">
    <location>
        <begin position="296"/>
        <end position="306"/>
    </location>
</feature>
<protein>
    <submittedName>
        <fullName evidence="5 6">Bromodomain-containing protein DDB_G0270170 isoform X4</fullName>
    </submittedName>
</protein>
<feature type="region of interest" description="Disordered" evidence="2">
    <location>
        <begin position="125"/>
        <end position="146"/>
    </location>
</feature>
<evidence type="ECO:0000313" key="4">
    <source>
        <dbReference type="Proteomes" id="UP001652625"/>
    </source>
</evidence>
<organism evidence="4 6">
    <name type="scientific">Hydra vulgaris</name>
    <name type="common">Hydra</name>
    <name type="synonym">Hydra attenuata</name>
    <dbReference type="NCBI Taxonomy" id="6087"/>
    <lineage>
        <taxon>Eukaryota</taxon>
        <taxon>Metazoa</taxon>
        <taxon>Cnidaria</taxon>
        <taxon>Hydrozoa</taxon>
        <taxon>Hydroidolina</taxon>
        <taxon>Anthoathecata</taxon>
        <taxon>Aplanulata</taxon>
        <taxon>Hydridae</taxon>
        <taxon>Hydra</taxon>
    </lineage>
</organism>
<feature type="compositionally biased region" description="Basic and acidic residues" evidence="2">
    <location>
        <begin position="125"/>
        <end position="135"/>
    </location>
</feature>
<proteinExistence type="predicted"/>
<dbReference type="Pfam" id="PF19016">
    <property type="entry name" value="DUF5745"/>
    <property type="match status" value="1"/>
</dbReference>
<evidence type="ECO:0000256" key="2">
    <source>
        <dbReference type="SAM" id="MobiDB-lite"/>
    </source>
</evidence>
<name>A0ABM4D4J2_HYDVU</name>
<feature type="coiled-coil region" evidence="1">
    <location>
        <begin position="775"/>
        <end position="868"/>
    </location>
</feature>
<dbReference type="InterPro" id="IPR044039">
    <property type="entry name" value="DUF5745"/>
</dbReference>
<feature type="region of interest" description="Disordered" evidence="2">
    <location>
        <begin position="283"/>
        <end position="306"/>
    </location>
</feature>
<evidence type="ECO:0000256" key="1">
    <source>
        <dbReference type="SAM" id="Coils"/>
    </source>
</evidence>
<dbReference type="Proteomes" id="UP001652625">
    <property type="component" value="Chromosome 12"/>
</dbReference>
<evidence type="ECO:0000313" key="6">
    <source>
        <dbReference type="RefSeq" id="XP_065669212.1"/>
    </source>
</evidence>
<keyword evidence="1" id="KW-0175">Coiled coil</keyword>
<dbReference type="PANTHER" id="PTHR22545:SF0">
    <property type="entry name" value="CENTROSOMAL PROTEIN OF 95 KDA"/>
    <property type="match status" value="1"/>
</dbReference>
<dbReference type="GeneID" id="100205086"/>
<evidence type="ECO:0000313" key="5">
    <source>
        <dbReference type="RefSeq" id="XP_065669211.1"/>
    </source>
</evidence>